<keyword evidence="10" id="KW-1185">Reference proteome</keyword>
<evidence type="ECO:0000256" key="4">
    <source>
        <dbReference type="ARBA" id="ARBA00023034"/>
    </source>
</evidence>
<evidence type="ECO:0000256" key="7">
    <source>
        <dbReference type="RuleBase" id="RU367004"/>
    </source>
</evidence>
<keyword evidence="4 7" id="KW-0333">Golgi apparatus</keyword>
<comment type="similarity">
    <text evidence="1 7">Belongs to the glycosyltransferase 37 family.</text>
</comment>
<comment type="subcellular location">
    <subcellularLocation>
        <location evidence="7">Golgi apparatus</location>
        <location evidence="7">Golgi stack membrane</location>
        <topology evidence="7">Single-pass type II membrane protein</topology>
    </subcellularLocation>
</comment>
<dbReference type="GO" id="GO:0071555">
    <property type="term" value="P:cell wall organization"/>
    <property type="evidence" value="ECO:0007669"/>
    <property type="project" value="UniProtKB-UniRule"/>
</dbReference>
<dbReference type="FunFam" id="3.40.50.11340:FF:000005">
    <property type="entry name" value="Galactoside 2-alpha-L-fucosyltransferase"/>
    <property type="match status" value="1"/>
</dbReference>
<evidence type="ECO:0000313" key="10">
    <source>
        <dbReference type="Proteomes" id="UP001345219"/>
    </source>
</evidence>
<gene>
    <name evidence="9" type="ORF">SAY87_018051</name>
</gene>
<comment type="caution">
    <text evidence="9">The sequence shown here is derived from an EMBL/GenBank/DDBJ whole genome shotgun (WGS) entry which is preliminary data.</text>
</comment>
<keyword evidence="2 7" id="KW-0328">Glycosyltransferase</keyword>
<dbReference type="GO" id="GO:0009969">
    <property type="term" value="P:xyloglucan biosynthetic process"/>
    <property type="evidence" value="ECO:0007669"/>
    <property type="project" value="TreeGrafter"/>
</dbReference>
<dbReference type="InterPro" id="IPR004938">
    <property type="entry name" value="XG_FTase"/>
</dbReference>
<dbReference type="AlphaFoldDB" id="A0AAN7L4U4"/>
<feature type="compositionally biased region" description="Basic residues" evidence="8">
    <location>
        <begin position="1"/>
        <end position="10"/>
    </location>
</feature>
<keyword evidence="5" id="KW-0325">Glycoprotein</keyword>
<dbReference type="Proteomes" id="UP001345219">
    <property type="component" value="Chromosome 14"/>
</dbReference>
<evidence type="ECO:0000256" key="5">
    <source>
        <dbReference type="ARBA" id="ARBA00023180"/>
    </source>
</evidence>
<dbReference type="GO" id="GO:0008107">
    <property type="term" value="F:galactoside 2-alpha-L-fucosyltransferase activity"/>
    <property type="evidence" value="ECO:0007669"/>
    <property type="project" value="InterPro"/>
</dbReference>
<keyword evidence="3 7" id="KW-0808">Transferase</keyword>
<dbReference type="Pfam" id="PF03254">
    <property type="entry name" value="XG_FTase"/>
    <property type="match status" value="1"/>
</dbReference>
<keyword evidence="7" id="KW-0472">Membrane</keyword>
<evidence type="ECO:0000313" key="9">
    <source>
        <dbReference type="EMBL" id="KAK4777864.1"/>
    </source>
</evidence>
<dbReference type="EC" id="2.4.1.-" evidence="7"/>
<organism evidence="9 10">
    <name type="scientific">Trapa incisa</name>
    <dbReference type="NCBI Taxonomy" id="236973"/>
    <lineage>
        <taxon>Eukaryota</taxon>
        <taxon>Viridiplantae</taxon>
        <taxon>Streptophyta</taxon>
        <taxon>Embryophyta</taxon>
        <taxon>Tracheophyta</taxon>
        <taxon>Spermatophyta</taxon>
        <taxon>Magnoliopsida</taxon>
        <taxon>eudicotyledons</taxon>
        <taxon>Gunneridae</taxon>
        <taxon>Pentapetalae</taxon>
        <taxon>rosids</taxon>
        <taxon>malvids</taxon>
        <taxon>Myrtales</taxon>
        <taxon>Lythraceae</taxon>
        <taxon>Trapa</taxon>
    </lineage>
</organism>
<dbReference type="PANTHER" id="PTHR31889">
    <property type="entry name" value="FUCOSYLTRANSFERASE 2-RELATED"/>
    <property type="match status" value="1"/>
</dbReference>
<evidence type="ECO:0000256" key="6">
    <source>
        <dbReference type="ARBA" id="ARBA00023316"/>
    </source>
</evidence>
<protein>
    <recommendedName>
        <fullName evidence="7">Fucosyltransferase</fullName>
        <ecNumber evidence="7">2.4.1.-</ecNumber>
    </recommendedName>
</protein>
<name>A0AAN7L4U4_9MYRT</name>
<feature type="transmembrane region" description="Helical" evidence="7">
    <location>
        <begin position="40"/>
        <end position="61"/>
    </location>
</feature>
<evidence type="ECO:0000256" key="2">
    <source>
        <dbReference type="ARBA" id="ARBA00022676"/>
    </source>
</evidence>
<proteinExistence type="inferred from homology"/>
<sequence length="593" mass="66288">MDLSAFRRRPSPPPSTGGADPRSAVYLKASPPRGSRSMKAFRILATTLIVLPAALLIYTAFHDNKASDRASLFADARILEKTADAQNAELSASAIAQNISIVTTDGASFQSSGTSDQPGDRLLGGLLSPGFDDGSCLSRYGSFSYRRPSPNNPSAYLISRLRNYESLHKRCGPNSKPYKEALEALRSGSAVGYGECKYVVWISFSGLGNRILTLTSSFLYALLTNRVLLIDQGKDMMDLFCEPFPDESWLLSKDFPVTDQFDSLGQSSPNCHGHLLKNNMINSTEKRMPSYLYLHLAHDYNDHDKMFFCDEDQKVMEKVPWLIIKSDNYFIPSLFLMPSFEQELFNLFPHKEAIFHHLGRYLFHPSNHVWGLITRYFDSYLARADERIGIQIRTLDGGDGPLSYVMDQIIACTQNEEILPKVDQHGTVSSSPSEDTRLKAVLVTSLNLGYSDNLKNLYWMYPTVTGEVVGVYQASHEGYQQTEKPLHNLKAWAEMYLLSLSDVLVTSSWSTFGYVAQGLGGLKPWILVKPENRTTPNPPCGRAMSMEPCFHAPPFYDCKAKRGIDTGVVVPHVRHCEDMSWGLKVVGDDHQDL</sequence>
<accession>A0AAN7L4U4</accession>
<dbReference type="GO" id="GO:0032580">
    <property type="term" value="C:Golgi cisterna membrane"/>
    <property type="evidence" value="ECO:0007669"/>
    <property type="project" value="UniProtKB-SubCell"/>
</dbReference>
<evidence type="ECO:0000256" key="1">
    <source>
        <dbReference type="ARBA" id="ARBA00010481"/>
    </source>
</evidence>
<keyword evidence="6 7" id="KW-0961">Cell wall biogenesis/degradation</keyword>
<feature type="region of interest" description="Disordered" evidence="8">
    <location>
        <begin position="1"/>
        <end position="33"/>
    </location>
</feature>
<dbReference type="Gene3D" id="3.40.50.11340">
    <property type="match status" value="1"/>
</dbReference>
<dbReference type="PANTHER" id="PTHR31889:SF74">
    <property type="entry name" value="GALACTOSIDE 2-ALPHA-L-FUCOSYLTRANSFERASE"/>
    <property type="match status" value="1"/>
</dbReference>
<dbReference type="GO" id="GO:0042546">
    <property type="term" value="P:cell wall biogenesis"/>
    <property type="evidence" value="ECO:0007669"/>
    <property type="project" value="InterPro"/>
</dbReference>
<keyword evidence="7" id="KW-1133">Transmembrane helix</keyword>
<evidence type="ECO:0000256" key="8">
    <source>
        <dbReference type="SAM" id="MobiDB-lite"/>
    </source>
</evidence>
<dbReference type="EMBL" id="JAXIOK010000002">
    <property type="protein sequence ID" value="KAK4777864.1"/>
    <property type="molecule type" value="Genomic_DNA"/>
</dbReference>
<keyword evidence="7" id="KW-0812">Transmembrane</keyword>
<evidence type="ECO:0000256" key="3">
    <source>
        <dbReference type="ARBA" id="ARBA00022679"/>
    </source>
</evidence>
<comment type="function">
    <text evidence="7">May be involved in cell wall biosynthesis.</text>
</comment>
<reference evidence="9 10" key="1">
    <citation type="journal article" date="2023" name="Hortic Res">
        <title>Pangenome of water caltrop reveals structural variations and asymmetric subgenome divergence after allopolyploidization.</title>
        <authorList>
            <person name="Zhang X."/>
            <person name="Chen Y."/>
            <person name="Wang L."/>
            <person name="Yuan Y."/>
            <person name="Fang M."/>
            <person name="Shi L."/>
            <person name="Lu R."/>
            <person name="Comes H.P."/>
            <person name="Ma Y."/>
            <person name="Chen Y."/>
            <person name="Huang G."/>
            <person name="Zhou Y."/>
            <person name="Zheng Z."/>
            <person name="Qiu Y."/>
        </authorList>
    </citation>
    <scope>NUCLEOTIDE SEQUENCE [LARGE SCALE GENOMIC DNA]</scope>
    <source>
        <tissue evidence="9">Roots</tissue>
    </source>
</reference>